<evidence type="ECO:0000256" key="6">
    <source>
        <dbReference type="HAMAP-Rule" id="MF_01930"/>
    </source>
</evidence>
<dbReference type="UniPathway" id="UPA00074">
    <property type="reaction ID" value="UER00126"/>
</dbReference>
<dbReference type="HOGENOM" id="CLU_038395_1_1_6"/>
<dbReference type="EC" id="2.1.2.2" evidence="6"/>
<dbReference type="PANTHER" id="PTHR43369">
    <property type="entry name" value="PHOSPHORIBOSYLGLYCINAMIDE FORMYLTRANSFERASE"/>
    <property type="match status" value="1"/>
</dbReference>
<keyword evidence="2 6" id="KW-0808">Transferase</keyword>
<dbReference type="EMBL" id="JH603170">
    <property type="protein sequence ID" value="EIC20406.1"/>
    <property type="molecule type" value="Genomic_DNA"/>
</dbReference>
<organism evidence="9 10">
    <name type="scientific">Thiorhodovibrio frisius</name>
    <dbReference type="NCBI Taxonomy" id="631362"/>
    <lineage>
        <taxon>Bacteria</taxon>
        <taxon>Pseudomonadati</taxon>
        <taxon>Pseudomonadota</taxon>
        <taxon>Gammaproteobacteria</taxon>
        <taxon>Chromatiales</taxon>
        <taxon>Chromatiaceae</taxon>
        <taxon>Thiorhodovibrio</taxon>
    </lineage>
</organism>
<dbReference type="PROSITE" id="PS00373">
    <property type="entry name" value="GART"/>
    <property type="match status" value="1"/>
</dbReference>
<gene>
    <name evidence="6" type="primary">purN</name>
    <name evidence="9" type="ORF">Thi970DRAFT_04039</name>
</gene>
<dbReference type="PANTHER" id="PTHR43369:SF2">
    <property type="entry name" value="PHOSPHORIBOSYLGLYCINAMIDE FORMYLTRANSFERASE"/>
    <property type="match status" value="1"/>
</dbReference>
<evidence type="ECO:0000256" key="5">
    <source>
        <dbReference type="ARBA" id="ARBA00047664"/>
    </source>
</evidence>
<feature type="active site" description="Proton donor" evidence="6">
    <location>
        <position position="141"/>
    </location>
</feature>
<dbReference type="Proteomes" id="UP000002964">
    <property type="component" value="Unassembled WGS sequence"/>
</dbReference>
<dbReference type="Gene3D" id="3.40.50.170">
    <property type="entry name" value="Formyl transferase, N-terminal domain"/>
    <property type="match status" value="1"/>
</dbReference>
<name>H8Z4Z9_9GAMM</name>
<evidence type="ECO:0000256" key="2">
    <source>
        <dbReference type="ARBA" id="ARBA00022679"/>
    </source>
</evidence>
<comment type="pathway">
    <text evidence="1 6">Purine metabolism; IMP biosynthesis via de novo pathway; N(2)-formyl-N(1)-(5-phospho-D-ribosyl)glycinamide from N(1)-(5-phospho-D-ribosyl)glycinamide (10-formyl THF route): step 1/1.</text>
</comment>
<dbReference type="InterPro" id="IPR004607">
    <property type="entry name" value="GART"/>
</dbReference>
<dbReference type="RefSeq" id="WP_009150809.1">
    <property type="nucleotide sequence ID" value="NZ_CP121471.1"/>
</dbReference>
<evidence type="ECO:0000256" key="4">
    <source>
        <dbReference type="ARBA" id="ARBA00038440"/>
    </source>
</evidence>
<dbReference type="GO" id="GO:0006189">
    <property type="term" value="P:'de novo' IMP biosynthetic process"/>
    <property type="evidence" value="ECO:0007669"/>
    <property type="project" value="UniProtKB-UniRule"/>
</dbReference>
<evidence type="ECO:0000259" key="8">
    <source>
        <dbReference type="Pfam" id="PF00551"/>
    </source>
</evidence>
<proteinExistence type="inferred from homology"/>
<feature type="site" description="Raises pKa of active site His" evidence="6">
    <location>
        <position position="177"/>
    </location>
</feature>
<dbReference type="Pfam" id="PF00551">
    <property type="entry name" value="Formyl_trans_N"/>
    <property type="match status" value="1"/>
</dbReference>
<dbReference type="InterPro" id="IPR036477">
    <property type="entry name" value="Formyl_transf_N_sf"/>
</dbReference>
<dbReference type="eggNOG" id="COG0299">
    <property type="taxonomic scope" value="Bacteria"/>
</dbReference>
<dbReference type="PIRSF" id="PIRSF036480">
    <property type="entry name" value="FormyFH4_hydr"/>
    <property type="match status" value="1"/>
</dbReference>
<sequence>MIPDIPQGEFQPNPELDLATKPSSKSPEPTRNPLAVVVLISGSGSNLQALIDGQQGGDLPIVIRAVISNVPDVRGLERAEAAGISTAVLNHRLFDDRAAFDTALMALIDSFDPALVVLAGFMRILTPDFVRHYLGRLLNIHPSLLPKYQGLHTHARALAAGDSEHGATVHFVTEELDGGPPILQARVPVLPDDDDDRLAARVLKQEHKIYPEAVRWFASGRLCLDPDKRARLDGKLLTAPVSLPPNC</sequence>
<dbReference type="OrthoDB" id="9806170at2"/>
<dbReference type="SUPFAM" id="SSF53328">
    <property type="entry name" value="Formyltransferase"/>
    <property type="match status" value="1"/>
</dbReference>
<feature type="region of interest" description="Disordered" evidence="7">
    <location>
        <begin position="1"/>
        <end position="30"/>
    </location>
</feature>
<feature type="binding site" evidence="6">
    <location>
        <begin position="122"/>
        <end position="125"/>
    </location>
    <ligand>
        <name>(6R)-10-formyltetrahydrofolate</name>
        <dbReference type="ChEBI" id="CHEBI:195366"/>
    </ligand>
</feature>
<dbReference type="InterPro" id="IPR001555">
    <property type="entry name" value="GART_AS"/>
</dbReference>
<comment type="function">
    <text evidence="6">Catalyzes the transfer of a formyl group from 10-formyltetrahydrofolate to 5-phospho-ribosyl-glycinamide (GAR), producing 5-phospho-ribosyl-N-formylglycinamide (FGAR) and tetrahydrofolate.</text>
</comment>
<evidence type="ECO:0000256" key="1">
    <source>
        <dbReference type="ARBA" id="ARBA00005054"/>
    </source>
</evidence>
<feature type="binding site" evidence="6">
    <location>
        <position position="139"/>
    </location>
    <ligand>
        <name>(6R)-10-formyltetrahydrofolate</name>
        <dbReference type="ChEBI" id="CHEBI:195366"/>
    </ligand>
</feature>
<evidence type="ECO:0000256" key="3">
    <source>
        <dbReference type="ARBA" id="ARBA00022755"/>
    </source>
</evidence>
<feature type="domain" description="Formyl transferase N-terminal" evidence="8">
    <location>
        <begin position="36"/>
        <end position="214"/>
    </location>
</feature>
<feature type="binding site" evidence="6">
    <location>
        <begin position="44"/>
        <end position="46"/>
    </location>
    <ligand>
        <name>N(1)-(5-phospho-beta-D-ribosyl)glycinamide</name>
        <dbReference type="ChEBI" id="CHEBI:143788"/>
    </ligand>
</feature>
<dbReference type="CDD" id="cd08645">
    <property type="entry name" value="FMT_core_GART"/>
    <property type="match status" value="1"/>
</dbReference>
<dbReference type="GO" id="GO:0005829">
    <property type="term" value="C:cytosol"/>
    <property type="evidence" value="ECO:0007669"/>
    <property type="project" value="TreeGrafter"/>
</dbReference>
<evidence type="ECO:0000313" key="10">
    <source>
        <dbReference type="Proteomes" id="UP000002964"/>
    </source>
</evidence>
<dbReference type="GO" id="GO:0004644">
    <property type="term" value="F:phosphoribosylglycinamide formyltransferase activity"/>
    <property type="evidence" value="ECO:0007669"/>
    <property type="project" value="UniProtKB-UniRule"/>
</dbReference>
<reference evidence="9 10" key="2">
    <citation type="submission" date="2011-11" db="EMBL/GenBank/DDBJ databases">
        <authorList>
            <consortium name="US DOE Joint Genome Institute"/>
            <person name="Lucas S."/>
            <person name="Han J."/>
            <person name="Lapidus A."/>
            <person name="Cheng J.-F."/>
            <person name="Goodwin L."/>
            <person name="Pitluck S."/>
            <person name="Peters L."/>
            <person name="Ovchinnikova G."/>
            <person name="Zhang X."/>
            <person name="Detter J.C."/>
            <person name="Han C."/>
            <person name="Tapia R."/>
            <person name="Land M."/>
            <person name="Hauser L."/>
            <person name="Kyrpides N."/>
            <person name="Ivanova N."/>
            <person name="Pagani I."/>
            <person name="Vogl K."/>
            <person name="Liu Z."/>
            <person name="Overmann J."/>
            <person name="Frigaard N.-U."/>
            <person name="Bryant D."/>
            <person name="Woyke T."/>
        </authorList>
    </citation>
    <scope>NUCLEOTIDE SEQUENCE [LARGE SCALE GENOMIC DNA]</scope>
    <source>
        <strain evidence="9 10">970</strain>
    </source>
</reference>
<protein>
    <recommendedName>
        <fullName evidence="6">Phosphoribosylglycinamide formyltransferase</fullName>
        <ecNumber evidence="6">2.1.2.2</ecNumber>
    </recommendedName>
    <alternativeName>
        <fullName evidence="6">5'-phosphoribosylglycinamide transformylase</fullName>
    </alternativeName>
    <alternativeName>
        <fullName evidence="6">GAR transformylase</fullName>
        <shortName evidence="6">GART</shortName>
    </alternativeName>
</protein>
<reference evidence="10" key="1">
    <citation type="submission" date="2011-06" db="EMBL/GenBank/DDBJ databases">
        <authorList>
            <consortium name="US DOE Joint Genome Institute (JGI-PGF)"/>
            <person name="Lucas S."/>
            <person name="Han J."/>
            <person name="Lapidus A."/>
            <person name="Cheng J.-F."/>
            <person name="Goodwin L."/>
            <person name="Pitluck S."/>
            <person name="Peters L."/>
            <person name="Land M.L."/>
            <person name="Hauser L."/>
            <person name="Vogl K."/>
            <person name="Liu Z."/>
            <person name="Overmann J."/>
            <person name="Frigaard N.-U."/>
            <person name="Bryant D.A."/>
            <person name="Woyke T.J."/>
        </authorList>
    </citation>
    <scope>NUCLEOTIDE SEQUENCE [LARGE SCALE GENOMIC DNA]</scope>
    <source>
        <strain evidence="10">970</strain>
    </source>
</reference>
<comment type="catalytic activity">
    <reaction evidence="5 6">
        <text>N(1)-(5-phospho-beta-D-ribosyl)glycinamide + (6R)-10-formyltetrahydrofolate = N(2)-formyl-N(1)-(5-phospho-beta-D-ribosyl)glycinamide + (6S)-5,6,7,8-tetrahydrofolate + H(+)</text>
        <dbReference type="Rhea" id="RHEA:15053"/>
        <dbReference type="ChEBI" id="CHEBI:15378"/>
        <dbReference type="ChEBI" id="CHEBI:57453"/>
        <dbReference type="ChEBI" id="CHEBI:143788"/>
        <dbReference type="ChEBI" id="CHEBI:147286"/>
        <dbReference type="ChEBI" id="CHEBI:195366"/>
        <dbReference type="EC" id="2.1.2.2"/>
    </reaction>
</comment>
<accession>H8Z4Z9</accession>
<dbReference type="NCBIfam" id="TIGR00639">
    <property type="entry name" value="PurN"/>
    <property type="match status" value="1"/>
</dbReference>
<dbReference type="InterPro" id="IPR002376">
    <property type="entry name" value="Formyl_transf_N"/>
</dbReference>
<dbReference type="HAMAP" id="MF_01930">
    <property type="entry name" value="PurN"/>
    <property type="match status" value="1"/>
</dbReference>
<keyword evidence="3 6" id="KW-0658">Purine biosynthesis</keyword>
<dbReference type="STRING" id="631362.Thi970DRAFT_04039"/>
<feature type="binding site" evidence="6">
    <location>
        <position position="97"/>
    </location>
    <ligand>
        <name>(6R)-10-formyltetrahydrofolate</name>
        <dbReference type="ChEBI" id="CHEBI:195366"/>
    </ligand>
</feature>
<comment type="similarity">
    <text evidence="4 6">Belongs to the GART family.</text>
</comment>
<dbReference type="AlphaFoldDB" id="H8Z4Z9"/>
<evidence type="ECO:0000256" key="7">
    <source>
        <dbReference type="SAM" id="MobiDB-lite"/>
    </source>
</evidence>
<keyword evidence="10" id="KW-1185">Reference proteome</keyword>
<evidence type="ECO:0000313" key="9">
    <source>
        <dbReference type="EMBL" id="EIC20406.1"/>
    </source>
</evidence>